<proteinExistence type="predicted"/>
<evidence type="ECO:0000313" key="3">
    <source>
        <dbReference type="EMBL" id="KAK8881153.1"/>
    </source>
</evidence>
<dbReference type="Proteomes" id="UP001470230">
    <property type="component" value="Unassembled WGS sequence"/>
</dbReference>
<dbReference type="EMBL" id="JAPFFF010000010">
    <property type="protein sequence ID" value="KAK8881153.1"/>
    <property type="molecule type" value="Genomic_DNA"/>
</dbReference>
<keyword evidence="4" id="KW-1185">Reference proteome</keyword>
<organism evidence="3 4">
    <name type="scientific">Tritrichomonas musculus</name>
    <dbReference type="NCBI Taxonomy" id="1915356"/>
    <lineage>
        <taxon>Eukaryota</taxon>
        <taxon>Metamonada</taxon>
        <taxon>Parabasalia</taxon>
        <taxon>Tritrichomonadida</taxon>
        <taxon>Tritrichomonadidae</taxon>
        <taxon>Tritrichomonas</taxon>
    </lineage>
</organism>
<feature type="compositionally biased region" description="Polar residues" evidence="2">
    <location>
        <begin position="27"/>
        <end position="37"/>
    </location>
</feature>
<gene>
    <name evidence="3" type="ORF">M9Y10_003883</name>
</gene>
<evidence type="ECO:0000256" key="1">
    <source>
        <dbReference type="SAM" id="Coils"/>
    </source>
</evidence>
<sequence>MNKSDYVSNDSSSPMDSPPHIPKKSKTPQPTVKQSFAPNNLSSLRSEIDRLSNRVMIMSIKNSDVRNRCNKHELDLEAITKALNNNVNDTTEVVNELEEENERLRQIIESRQNLIDKIRFIQDSGKNFFSDCKTSEDFINRCIELQNRLTYARKVHEVMTNLDDTNIDDLRLKLSLLKQKNVAKQTKLANKISALNQEKRKLLKELKDISFSSSSSKL</sequence>
<reference evidence="3 4" key="1">
    <citation type="submission" date="2024-04" db="EMBL/GenBank/DDBJ databases">
        <title>Tritrichomonas musculus Genome.</title>
        <authorList>
            <person name="Alves-Ferreira E."/>
            <person name="Grigg M."/>
            <person name="Lorenzi H."/>
            <person name="Galac M."/>
        </authorList>
    </citation>
    <scope>NUCLEOTIDE SEQUENCE [LARGE SCALE GENOMIC DNA]</scope>
    <source>
        <strain evidence="3 4">EAF2021</strain>
    </source>
</reference>
<dbReference type="Gene3D" id="1.20.5.340">
    <property type="match status" value="1"/>
</dbReference>
<name>A0ABR2JQS5_9EUKA</name>
<evidence type="ECO:0000256" key="2">
    <source>
        <dbReference type="SAM" id="MobiDB-lite"/>
    </source>
</evidence>
<feature type="coiled-coil region" evidence="1">
    <location>
        <begin position="80"/>
        <end position="117"/>
    </location>
</feature>
<keyword evidence="1" id="KW-0175">Coiled coil</keyword>
<feature type="region of interest" description="Disordered" evidence="2">
    <location>
        <begin position="1"/>
        <end position="37"/>
    </location>
</feature>
<comment type="caution">
    <text evidence="3">The sequence shown here is derived from an EMBL/GenBank/DDBJ whole genome shotgun (WGS) entry which is preliminary data.</text>
</comment>
<accession>A0ABR2JQS5</accession>
<protein>
    <submittedName>
        <fullName evidence="3">Uncharacterized protein</fullName>
    </submittedName>
</protein>
<evidence type="ECO:0000313" key="4">
    <source>
        <dbReference type="Proteomes" id="UP001470230"/>
    </source>
</evidence>